<dbReference type="AlphaFoldDB" id="A0A4Y2RLB3"/>
<dbReference type="Proteomes" id="UP000499080">
    <property type="component" value="Unassembled WGS sequence"/>
</dbReference>
<dbReference type="OrthoDB" id="6420138at2759"/>
<organism evidence="1 2">
    <name type="scientific">Araneus ventricosus</name>
    <name type="common">Orbweaver spider</name>
    <name type="synonym">Epeira ventricosa</name>
    <dbReference type="NCBI Taxonomy" id="182803"/>
    <lineage>
        <taxon>Eukaryota</taxon>
        <taxon>Metazoa</taxon>
        <taxon>Ecdysozoa</taxon>
        <taxon>Arthropoda</taxon>
        <taxon>Chelicerata</taxon>
        <taxon>Arachnida</taxon>
        <taxon>Araneae</taxon>
        <taxon>Araneomorphae</taxon>
        <taxon>Entelegynae</taxon>
        <taxon>Araneoidea</taxon>
        <taxon>Araneidae</taxon>
        <taxon>Araneus</taxon>
    </lineage>
</organism>
<name>A0A4Y2RLB3_ARAVE</name>
<proteinExistence type="predicted"/>
<sequence length="384" mass="44596">MESAISENIRSSSINVNLEIRIKDFRTASNSSTKGKYIEHSDSIFNAWFSASAFPNGFDKDSEGWLMVRPYVTALRGSYRPQNSVVSWTVSVTDIEGSTRFPRSFTQNLSKDITDAKYLERSFILNRADEFLPEGVLTARCDICFQRYNVAPENHSKIAKRITPYVPSGDREFDENDPETGYPIDDYADFVTKNKILTEVLYLAQTGKVHAICDPPSSEGRHPKAWTFETPTESFNVILDERRNNIGTRLLEASPVIRRCVNAPMKERREKRIELPTVDSQTFKNVCYFVVNETLPKFEFGELFEIYKFSHLYEMEALQRNCAEDIMNSLEQETDFKELQKLAEFYSDEYLSELLYMRRHGDENLERDLPHFRMDDRPHSDCYV</sequence>
<gene>
    <name evidence="1" type="ORF">AVEN_169098_1</name>
</gene>
<accession>A0A4Y2RLB3</accession>
<keyword evidence="2" id="KW-1185">Reference proteome</keyword>
<reference evidence="1 2" key="1">
    <citation type="journal article" date="2019" name="Sci. Rep.">
        <title>Orb-weaving spider Araneus ventricosus genome elucidates the spidroin gene catalogue.</title>
        <authorList>
            <person name="Kono N."/>
            <person name="Nakamura H."/>
            <person name="Ohtoshi R."/>
            <person name="Moran D.A.P."/>
            <person name="Shinohara A."/>
            <person name="Yoshida Y."/>
            <person name="Fujiwara M."/>
            <person name="Mori M."/>
            <person name="Tomita M."/>
            <person name="Arakawa K."/>
        </authorList>
    </citation>
    <scope>NUCLEOTIDE SEQUENCE [LARGE SCALE GENOMIC DNA]</scope>
</reference>
<evidence type="ECO:0000313" key="1">
    <source>
        <dbReference type="EMBL" id="GBN75695.1"/>
    </source>
</evidence>
<protein>
    <recommendedName>
        <fullName evidence="3">BTB domain-containing protein</fullName>
    </recommendedName>
</protein>
<dbReference type="InterPro" id="IPR011333">
    <property type="entry name" value="SKP1/BTB/POZ_sf"/>
</dbReference>
<dbReference type="EMBL" id="BGPR01017287">
    <property type="protein sequence ID" value="GBN75695.1"/>
    <property type="molecule type" value="Genomic_DNA"/>
</dbReference>
<evidence type="ECO:0008006" key="3">
    <source>
        <dbReference type="Google" id="ProtNLM"/>
    </source>
</evidence>
<evidence type="ECO:0000313" key="2">
    <source>
        <dbReference type="Proteomes" id="UP000499080"/>
    </source>
</evidence>
<dbReference type="Gene3D" id="3.30.710.10">
    <property type="entry name" value="Potassium Channel Kv1.1, Chain A"/>
    <property type="match status" value="1"/>
</dbReference>
<comment type="caution">
    <text evidence="1">The sequence shown here is derived from an EMBL/GenBank/DDBJ whole genome shotgun (WGS) entry which is preliminary data.</text>
</comment>